<organism evidence="7 8">
    <name type="scientific">Muiribacterium halophilum</name>
    <dbReference type="NCBI Taxonomy" id="2053465"/>
    <lineage>
        <taxon>Bacteria</taxon>
        <taxon>Candidatus Muiribacteriota</taxon>
        <taxon>Candidatus Muiribacteriia</taxon>
        <taxon>Candidatus Muiribacteriales</taxon>
        <taxon>Candidatus Muiribacteriaceae</taxon>
        <taxon>Candidatus Muiribacterium</taxon>
    </lineage>
</organism>
<dbReference type="GO" id="GO:0070475">
    <property type="term" value="P:rRNA base methylation"/>
    <property type="evidence" value="ECO:0007669"/>
    <property type="project" value="UniProtKB-UniRule"/>
</dbReference>
<comment type="caution">
    <text evidence="7">The sequence shown here is derived from an EMBL/GenBank/DDBJ whole genome shotgun (WGS) entry which is preliminary data.</text>
</comment>
<sequence length="307" mass="34650">MDFSHLPVLPKETIDMIDIKKGGIYIDATIGGGGHSQLILDKIGPEGTLIGFDQDMEAINTCLEKFKENDNVILVNENFTQLDRALDKLDIDKVDGILADIGVSSYQLDNAERGFSFMKDAPLDMRMDKDNVLSAYDIVNNYDQAELARIFREFGEEKRANRIAFEIIKARSINPIETTLELADIAKKVLGKKEKIHPATRIFQALRIYVNKELESLNKFLGIAVNRIVPGGRLVVISFHSLEDRIVKRFFQEESKDCICSKELPICTCNHKAGLTILSRRPITVSDKEKNINPRARSAKMRVVEIL</sequence>
<dbReference type="GO" id="GO:0071424">
    <property type="term" value="F:rRNA (cytosine-N4-)-methyltransferase activity"/>
    <property type="evidence" value="ECO:0007669"/>
    <property type="project" value="UniProtKB-UniRule"/>
</dbReference>
<keyword evidence="3 6" id="KW-0489">Methyltransferase</keyword>
<name>A0A2N5ZJR9_MUIH1</name>
<dbReference type="Proteomes" id="UP000234857">
    <property type="component" value="Unassembled WGS sequence"/>
</dbReference>
<feature type="binding site" evidence="6">
    <location>
        <position position="100"/>
    </location>
    <ligand>
        <name>S-adenosyl-L-methionine</name>
        <dbReference type="ChEBI" id="CHEBI:59789"/>
    </ligand>
</feature>
<gene>
    <name evidence="6" type="primary">rsmH</name>
    <name evidence="7" type="ORF">C0601_03340</name>
</gene>
<feature type="binding site" evidence="6">
    <location>
        <position position="53"/>
    </location>
    <ligand>
        <name>S-adenosyl-L-methionine</name>
        <dbReference type="ChEBI" id="CHEBI:59789"/>
    </ligand>
</feature>
<accession>A0A2N5ZJR9</accession>
<dbReference type="Gene3D" id="3.40.50.150">
    <property type="entry name" value="Vaccinia Virus protein VP39"/>
    <property type="match status" value="1"/>
</dbReference>
<protein>
    <recommendedName>
        <fullName evidence="6">Ribosomal RNA small subunit methyltransferase H</fullName>
        <ecNumber evidence="6">2.1.1.199</ecNumber>
    </recommendedName>
    <alternativeName>
        <fullName evidence="6">16S rRNA m(4)C1402 methyltransferase</fullName>
    </alternativeName>
    <alternativeName>
        <fullName evidence="6">rRNA (cytosine-N(4)-)-methyltransferase RsmH</fullName>
    </alternativeName>
</protein>
<keyword evidence="5 6" id="KW-0949">S-adenosyl-L-methionine</keyword>
<dbReference type="AlphaFoldDB" id="A0A2N5ZJR9"/>
<evidence type="ECO:0000313" key="8">
    <source>
        <dbReference type="Proteomes" id="UP000234857"/>
    </source>
</evidence>
<evidence type="ECO:0000256" key="5">
    <source>
        <dbReference type="ARBA" id="ARBA00022691"/>
    </source>
</evidence>
<dbReference type="Pfam" id="PF01795">
    <property type="entry name" value="Methyltransf_5"/>
    <property type="match status" value="1"/>
</dbReference>
<evidence type="ECO:0000256" key="1">
    <source>
        <dbReference type="ARBA" id="ARBA00010396"/>
    </source>
</evidence>
<evidence type="ECO:0000256" key="3">
    <source>
        <dbReference type="ARBA" id="ARBA00022603"/>
    </source>
</evidence>
<dbReference type="InterPro" id="IPR002903">
    <property type="entry name" value="RsmH"/>
</dbReference>
<dbReference type="EMBL" id="PKTG01000045">
    <property type="protein sequence ID" value="PLX18948.1"/>
    <property type="molecule type" value="Genomic_DNA"/>
</dbReference>
<evidence type="ECO:0000256" key="4">
    <source>
        <dbReference type="ARBA" id="ARBA00022679"/>
    </source>
</evidence>
<comment type="function">
    <text evidence="6">Specifically methylates the N4 position of cytidine in position 1402 (C1402) of 16S rRNA.</text>
</comment>
<dbReference type="NCBIfam" id="TIGR00006">
    <property type="entry name" value="16S rRNA (cytosine(1402)-N(4))-methyltransferase RsmH"/>
    <property type="match status" value="1"/>
</dbReference>
<comment type="catalytic activity">
    <reaction evidence="6">
        <text>cytidine(1402) in 16S rRNA + S-adenosyl-L-methionine = N(4)-methylcytidine(1402) in 16S rRNA + S-adenosyl-L-homocysteine + H(+)</text>
        <dbReference type="Rhea" id="RHEA:42928"/>
        <dbReference type="Rhea" id="RHEA-COMP:10286"/>
        <dbReference type="Rhea" id="RHEA-COMP:10287"/>
        <dbReference type="ChEBI" id="CHEBI:15378"/>
        <dbReference type="ChEBI" id="CHEBI:57856"/>
        <dbReference type="ChEBI" id="CHEBI:59789"/>
        <dbReference type="ChEBI" id="CHEBI:74506"/>
        <dbReference type="ChEBI" id="CHEBI:82748"/>
        <dbReference type="EC" id="2.1.1.199"/>
    </reaction>
</comment>
<reference evidence="7 8" key="1">
    <citation type="submission" date="2017-11" db="EMBL/GenBank/DDBJ databases">
        <title>Genome-resolved metagenomics identifies genetic mobility, metabolic interactions, and unexpected diversity in perchlorate-reducing communities.</title>
        <authorList>
            <person name="Barnum T.P."/>
            <person name="Figueroa I.A."/>
            <person name="Carlstrom C.I."/>
            <person name="Lucas L.N."/>
            <person name="Engelbrektson A.L."/>
            <person name="Coates J.D."/>
        </authorList>
    </citation>
    <scope>NUCLEOTIDE SEQUENCE [LARGE SCALE GENOMIC DNA]</scope>
    <source>
        <strain evidence="7">BM706</strain>
    </source>
</reference>
<evidence type="ECO:0000313" key="7">
    <source>
        <dbReference type="EMBL" id="PLX18948.1"/>
    </source>
</evidence>
<dbReference type="SUPFAM" id="SSF53335">
    <property type="entry name" value="S-adenosyl-L-methionine-dependent methyltransferases"/>
    <property type="match status" value="1"/>
</dbReference>
<dbReference type="SUPFAM" id="SSF81799">
    <property type="entry name" value="Putative methyltransferase TM0872, insert domain"/>
    <property type="match status" value="1"/>
</dbReference>
<dbReference type="PANTHER" id="PTHR11265:SF0">
    <property type="entry name" value="12S RRNA N4-METHYLCYTIDINE METHYLTRANSFERASE"/>
    <property type="match status" value="1"/>
</dbReference>
<feature type="binding site" evidence="6">
    <location>
        <position position="107"/>
    </location>
    <ligand>
        <name>S-adenosyl-L-methionine</name>
        <dbReference type="ChEBI" id="CHEBI:59789"/>
    </ligand>
</feature>
<dbReference type="EC" id="2.1.1.199" evidence="6"/>
<comment type="similarity">
    <text evidence="1 6">Belongs to the methyltransferase superfamily. RsmH family.</text>
</comment>
<dbReference type="GO" id="GO:0005737">
    <property type="term" value="C:cytoplasm"/>
    <property type="evidence" value="ECO:0007669"/>
    <property type="project" value="UniProtKB-SubCell"/>
</dbReference>
<keyword evidence="6" id="KW-0963">Cytoplasm</keyword>
<dbReference type="InterPro" id="IPR023397">
    <property type="entry name" value="SAM-dep_MeTrfase_MraW_recog"/>
</dbReference>
<dbReference type="Gene3D" id="1.10.150.170">
    <property type="entry name" value="Putative methyltransferase TM0872, insert domain"/>
    <property type="match status" value="1"/>
</dbReference>
<dbReference type="PANTHER" id="PTHR11265">
    <property type="entry name" value="S-ADENOSYL-METHYLTRANSFERASE MRAW"/>
    <property type="match status" value="1"/>
</dbReference>
<evidence type="ECO:0000256" key="2">
    <source>
        <dbReference type="ARBA" id="ARBA00022552"/>
    </source>
</evidence>
<dbReference type="InterPro" id="IPR029063">
    <property type="entry name" value="SAM-dependent_MTases_sf"/>
</dbReference>
<comment type="subcellular location">
    <subcellularLocation>
        <location evidence="6">Cytoplasm</location>
    </subcellularLocation>
</comment>
<dbReference type="FunFam" id="1.10.150.170:FF:000003">
    <property type="entry name" value="Ribosomal RNA small subunit methyltransferase H"/>
    <property type="match status" value="1"/>
</dbReference>
<keyword evidence="4 6" id="KW-0808">Transferase</keyword>
<proteinExistence type="inferred from homology"/>
<feature type="binding site" evidence="6">
    <location>
        <begin position="33"/>
        <end position="35"/>
    </location>
    <ligand>
        <name>S-adenosyl-L-methionine</name>
        <dbReference type="ChEBI" id="CHEBI:59789"/>
    </ligand>
</feature>
<keyword evidence="2 6" id="KW-0698">rRNA processing</keyword>
<dbReference type="HAMAP" id="MF_01007">
    <property type="entry name" value="16SrRNA_methyltr_H"/>
    <property type="match status" value="1"/>
</dbReference>
<dbReference type="PIRSF" id="PIRSF004486">
    <property type="entry name" value="MraW"/>
    <property type="match status" value="1"/>
</dbReference>
<feature type="binding site" evidence="6">
    <location>
        <position position="79"/>
    </location>
    <ligand>
        <name>S-adenosyl-L-methionine</name>
        <dbReference type="ChEBI" id="CHEBI:59789"/>
    </ligand>
</feature>
<evidence type="ECO:0000256" key="6">
    <source>
        <dbReference type="HAMAP-Rule" id="MF_01007"/>
    </source>
</evidence>